<feature type="binding site" evidence="6">
    <location>
        <begin position="88"/>
        <end position="91"/>
    </location>
    <ligand>
        <name>substrate</name>
    </ligand>
</feature>
<dbReference type="CDD" id="cd01638">
    <property type="entry name" value="CysQ"/>
    <property type="match status" value="1"/>
</dbReference>
<feature type="binding site" evidence="7">
    <location>
        <position position="88"/>
    </location>
    <ligand>
        <name>Mg(2+)</name>
        <dbReference type="ChEBI" id="CHEBI:18420"/>
        <label>1</label>
        <note>catalytic</note>
    </ligand>
</feature>
<keyword evidence="2 6" id="KW-1003">Cell membrane</keyword>
<dbReference type="InterPro" id="IPR006240">
    <property type="entry name" value="CysQ"/>
</dbReference>
<dbReference type="GO" id="GO:0050427">
    <property type="term" value="P:3'-phosphoadenosine 5'-phosphosulfate metabolic process"/>
    <property type="evidence" value="ECO:0007669"/>
    <property type="project" value="TreeGrafter"/>
</dbReference>
<feature type="binding site" evidence="6">
    <location>
        <position position="213"/>
    </location>
    <ligand>
        <name>substrate</name>
    </ligand>
</feature>
<keyword evidence="3" id="KW-0997">Cell inner membrane</keyword>
<evidence type="ECO:0000256" key="7">
    <source>
        <dbReference type="PIRSR" id="PIRSR600760-2"/>
    </source>
</evidence>
<dbReference type="OrthoDB" id="9772456at2"/>
<keyword evidence="5 6" id="KW-0472">Membrane</keyword>
<dbReference type="Gene3D" id="3.40.190.80">
    <property type="match status" value="1"/>
</dbReference>
<evidence type="ECO:0000313" key="9">
    <source>
        <dbReference type="Proteomes" id="UP000233387"/>
    </source>
</evidence>
<feature type="binding site" evidence="6">
    <location>
        <position position="88"/>
    </location>
    <ligand>
        <name>Mg(2+)</name>
        <dbReference type="ChEBI" id="CHEBI:18420"/>
        <label>1</label>
    </ligand>
</feature>
<dbReference type="PANTHER" id="PTHR43028:SF5">
    <property type="entry name" value="3'(2'),5'-BISPHOSPHATE NUCLEOTIDASE 1"/>
    <property type="match status" value="1"/>
</dbReference>
<dbReference type="EC" id="3.1.3.7" evidence="6"/>
<gene>
    <name evidence="6" type="primary">cysQ</name>
    <name evidence="8" type="ORF">Rain11_0164</name>
</gene>
<dbReference type="AlphaFoldDB" id="A0A2N3IKN5"/>
<dbReference type="GO" id="GO:0008441">
    <property type="term" value="F:3'(2'),5'-bisphosphate nucleotidase activity"/>
    <property type="evidence" value="ECO:0007669"/>
    <property type="project" value="UniProtKB-UniRule"/>
</dbReference>
<comment type="cofactor">
    <cofactor evidence="6 7">
        <name>Mg(2+)</name>
        <dbReference type="ChEBI" id="CHEBI:18420"/>
    </cofactor>
</comment>
<dbReference type="GO" id="GO:0005886">
    <property type="term" value="C:plasma membrane"/>
    <property type="evidence" value="ECO:0007669"/>
    <property type="project" value="UniProtKB-SubCell"/>
</dbReference>
<dbReference type="PROSITE" id="PS00630">
    <property type="entry name" value="IMP_2"/>
    <property type="match status" value="1"/>
</dbReference>
<feature type="binding site" evidence="6">
    <location>
        <position position="86"/>
    </location>
    <ligand>
        <name>Mg(2+)</name>
        <dbReference type="ChEBI" id="CHEBI:18420"/>
        <label>2</label>
    </ligand>
</feature>
<dbReference type="HAMAP" id="MF_02095">
    <property type="entry name" value="CysQ"/>
    <property type="match status" value="1"/>
</dbReference>
<comment type="function">
    <text evidence="6">Converts adenosine-3',5'-bisphosphate (PAP) to AMP.</text>
</comment>
<evidence type="ECO:0000256" key="4">
    <source>
        <dbReference type="ARBA" id="ARBA00022801"/>
    </source>
</evidence>
<reference evidence="8 9" key="1">
    <citation type="submission" date="2017-06" db="EMBL/GenBank/DDBJ databases">
        <title>Raineya orbicola gen. nov., sp. nov. a slightly thermophilic bacterium of the phylum Bacteroidetes and the description of Raineyaceae fam. nov.</title>
        <authorList>
            <person name="Albuquerque L."/>
            <person name="Polonia A.R.M."/>
            <person name="Barroso C."/>
            <person name="Froufe H.J.C."/>
            <person name="Lage O."/>
            <person name="Lobo-Da-Cunha A."/>
            <person name="Egas C."/>
            <person name="Da Costa M.S."/>
        </authorList>
    </citation>
    <scope>NUCLEOTIDE SEQUENCE [LARGE SCALE GENOMIC DNA]</scope>
    <source>
        <strain evidence="8 9">SPSPC-11</strain>
    </source>
</reference>
<feature type="binding site" evidence="7">
    <location>
        <position position="86"/>
    </location>
    <ligand>
        <name>Mg(2+)</name>
        <dbReference type="ChEBI" id="CHEBI:18420"/>
        <label>1</label>
        <note>catalytic</note>
    </ligand>
</feature>
<name>A0A2N3IKN5_9BACT</name>
<dbReference type="Gene3D" id="3.30.540.10">
    <property type="entry name" value="Fructose-1,6-Bisphosphatase, subunit A, domain 1"/>
    <property type="match status" value="1"/>
</dbReference>
<dbReference type="InterPro" id="IPR000760">
    <property type="entry name" value="Inositol_monophosphatase-like"/>
</dbReference>
<evidence type="ECO:0000256" key="3">
    <source>
        <dbReference type="ARBA" id="ARBA00022519"/>
    </source>
</evidence>
<dbReference type="GO" id="GO:0000103">
    <property type="term" value="P:sulfate assimilation"/>
    <property type="evidence" value="ECO:0007669"/>
    <property type="project" value="TreeGrafter"/>
</dbReference>
<dbReference type="Pfam" id="PF00459">
    <property type="entry name" value="Inositol_P"/>
    <property type="match status" value="1"/>
</dbReference>
<sequence>MFQIPIEEILKTLNEASNAILEIYNQDFQVLTKKDYSPLTQADKASQEIIADFLAEHTPDIPLISEEDDLPEWNERQHWEYFWLLDPLDGTKEFIDKNGEFTINLALIQKDNPVLGFIQVPALQCVYWAEKGKGAFKREKGGITQKIQGRKNIAPHERIAAVSRSHASMEDKKALDKYQIKHIILAGSSLKFCFLAEGKADFYYRHNPTMEWDTAAGQILVEEAGGKVLDEKNQPLIYNKPNLLNGSFYCKMF</sequence>
<dbReference type="GO" id="GO:0000287">
    <property type="term" value="F:magnesium ion binding"/>
    <property type="evidence" value="ECO:0007669"/>
    <property type="project" value="UniProtKB-UniRule"/>
</dbReference>
<feature type="binding site" evidence="7">
    <location>
        <position position="213"/>
    </location>
    <ligand>
        <name>Mg(2+)</name>
        <dbReference type="ChEBI" id="CHEBI:18420"/>
        <label>1</label>
        <note>catalytic</note>
    </ligand>
</feature>
<feature type="binding site" evidence="6">
    <location>
        <position position="213"/>
    </location>
    <ligand>
        <name>Mg(2+)</name>
        <dbReference type="ChEBI" id="CHEBI:18420"/>
        <label>2</label>
    </ligand>
</feature>
<evidence type="ECO:0000313" key="8">
    <source>
        <dbReference type="EMBL" id="PKQ70818.1"/>
    </source>
</evidence>
<comment type="caution">
    <text evidence="8">The sequence shown here is derived from an EMBL/GenBank/DDBJ whole genome shotgun (WGS) entry which is preliminary data.</text>
</comment>
<comment type="similarity">
    <text evidence="1 6">Belongs to the inositol monophosphatase superfamily. CysQ family.</text>
</comment>
<dbReference type="RefSeq" id="WP_101357431.1">
    <property type="nucleotide sequence ID" value="NZ_NKXO01000002.1"/>
</dbReference>
<proteinExistence type="inferred from homology"/>
<accession>A0A2N3IKN5</accession>
<comment type="subcellular location">
    <subcellularLocation>
        <location evidence="6">Cell membrane</location>
        <topology evidence="6">Peripheral membrane protein</topology>
        <orientation evidence="6">Cytoplasmic side</orientation>
    </subcellularLocation>
</comment>
<feature type="binding site" evidence="7">
    <location>
        <position position="66"/>
    </location>
    <ligand>
        <name>Mg(2+)</name>
        <dbReference type="ChEBI" id="CHEBI:18420"/>
        <label>1</label>
        <note>catalytic</note>
    </ligand>
</feature>
<dbReference type="SUPFAM" id="SSF56655">
    <property type="entry name" value="Carbohydrate phosphatase"/>
    <property type="match status" value="1"/>
</dbReference>
<dbReference type="InterPro" id="IPR020550">
    <property type="entry name" value="Inositol_monophosphatase_CS"/>
</dbReference>
<evidence type="ECO:0000256" key="2">
    <source>
        <dbReference type="ARBA" id="ARBA00022475"/>
    </source>
</evidence>
<keyword evidence="4 6" id="KW-0378">Hydrolase</keyword>
<dbReference type="NCBIfam" id="TIGR01331">
    <property type="entry name" value="bisphos_cysQ"/>
    <property type="match status" value="1"/>
</dbReference>
<feature type="binding site" evidence="6">
    <location>
        <position position="89"/>
    </location>
    <ligand>
        <name>Mg(2+)</name>
        <dbReference type="ChEBI" id="CHEBI:18420"/>
        <label>2</label>
    </ligand>
</feature>
<keyword evidence="6 7" id="KW-0460">Magnesium</keyword>
<evidence type="ECO:0000256" key="5">
    <source>
        <dbReference type="ARBA" id="ARBA00023136"/>
    </source>
</evidence>
<dbReference type="PANTHER" id="PTHR43028">
    <property type="entry name" value="3'(2'),5'-BISPHOSPHATE NUCLEOTIDASE 1"/>
    <property type="match status" value="1"/>
</dbReference>
<dbReference type="Proteomes" id="UP000233387">
    <property type="component" value="Unassembled WGS sequence"/>
</dbReference>
<dbReference type="EMBL" id="NKXO01000002">
    <property type="protein sequence ID" value="PKQ70818.1"/>
    <property type="molecule type" value="Genomic_DNA"/>
</dbReference>
<feature type="binding site" evidence="6">
    <location>
        <position position="86"/>
    </location>
    <ligand>
        <name>Mg(2+)</name>
        <dbReference type="ChEBI" id="CHEBI:18420"/>
        <label>1</label>
    </ligand>
</feature>
<comment type="catalytic activity">
    <reaction evidence="6">
        <text>adenosine 3',5'-bisphosphate + H2O = AMP + phosphate</text>
        <dbReference type="Rhea" id="RHEA:10040"/>
        <dbReference type="ChEBI" id="CHEBI:15377"/>
        <dbReference type="ChEBI" id="CHEBI:43474"/>
        <dbReference type="ChEBI" id="CHEBI:58343"/>
        <dbReference type="ChEBI" id="CHEBI:456215"/>
        <dbReference type="EC" id="3.1.3.7"/>
    </reaction>
</comment>
<organism evidence="8 9">
    <name type="scientific">Raineya orbicola</name>
    <dbReference type="NCBI Taxonomy" id="2016530"/>
    <lineage>
        <taxon>Bacteria</taxon>
        <taxon>Pseudomonadati</taxon>
        <taxon>Bacteroidota</taxon>
        <taxon>Cytophagia</taxon>
        <taxon>Cytophagales</taxon>
        <taxon>Raineyaceae</taxon>
        <taxon>Raineya</taxon>
    </lineage>
</organism>
<keyword evidence="9" id="KW-1185">Reference proteome</keyword>
<feature type="binding site" evidence="7">
    <location>
        <position position="89"/>
    </location>
    <ligand>
        <name>Mg(2+)</name>
        <dbReference type="ChEBI" id="CHEBI:18420"/>
        <label>1</label>
        <note>catalytic</note>
    </ligand>
</feature>
<evidence type="ECO:0000256" key="6">
    <source>
        <dbReference type="HAMAP-Rule" id="MF_02095"/>
    </source>
</evidence>
<protein>
    <recommendedName>
        <fullName evidence="6">3'(2'),5'-bisphosphate nucleotidase CysQ</fullName>
        <ecNumber evidence="6">3.1.3.7</ecNumber>
    </recommendedName>
    <alternativeName>
        <fullName evidence="6">3'(2'),5-bisphosphonucleoside 3'(2')-phosphohydrolase</fullName>
    </alternativeName>
    <alternativeName>
        <fullName evidence="6">3'-phosphoadenosine 5'-phosphate phosphatase</fullName>
        <shortName evidence="6">PAP phosphatase</shortName>
    </alternativeName>
</protein>
<keyword evidence="6 7" id="KW-0479">Metal-binding</keyword>
<dbReference type="GO" id="GO:0046854">
    <property type="term" value="P:phosphatidylinositol phosphate biosynthetic process"/>
    <property type="evidence" value="ECO:0007669"/>
    <property type="project" value="InterPro"/>
</dbReference>
<evidence type="ECO:0000256" key="1">
    <source>
        <dbReference type="ARBA" id="ARBA00005289"/>
    </source>
</evidence>
<feature type="binding site" evidence="6">
    <location>
        <position position="66"/>
    </location>
    <ligand>
        <name>Mg(2+)</name>
        <dbReference type="ChEBI" id="CHEBI:18420"/>
        <label>1</label>
    </ligand>
</feature>
<dbReference type="PRINTS" id="PR00377">
    <property type="entry name" value="IMPHPHTASES"/>
</dbReference>
<dbReference type="InterPro" id="IPR050725">
    <property type="entry name" value="CysQ/Inositol_MonoPase"/>
</dbReference>
<feature type="binding site" evidence="6">
    <location>
        <position position="66"/>
    </location>
    <ligand>
        <name>substrate</name>
    </ligand>
</feature>